<dbReference type="RefSeq" id="WP_008789130.1">
    <property type="nucleotide sequence ID" value="NZ_AKCB01000001.1"/>
</dbReference>
<name>E7GB89_9FIRM</name>
<dbReference type="InterPro" id="IPR003593">
    <property type="entry name" value="AAA+_ATPase"/>
</dbReference>
<evidence type="ECO:0000256" key="1">
    <source>
        <dbReference type="ARBA" id="ARBA00022448"/>
    </source>
</evidence>
<evidence type="ECO:0000259" key="4">
    <source>
        <dbReference type="PROSITE" id="PS50893"/>
    </source>
</evidence>
<dbReference type="Pfam" id="PF00005">
    <property type="entry name" value="ABC_tran"/>
    <property type="match status" value="1"/>
</dbReference>
<dbReference type="GO" id="GO:0005524">
    <property type="term" value="F:ATP binding"/>
    <property type="evidence" value="ECO:0007669"/>
    <property type="project" value="UniProtKB-KW"/>
</dbReference>
<accession>E7GB89</accession>
<sequence length="230" mass="25848">MIEVNHLTKRYGDFKAVDDVNLVAESGKITILLGPNGAGKSTTIKSIANLLKFEGDIRICSYPNDTIEAKRCFGYVSETPILYDNLTVEEHIDFIGSAYQINDYKAKAEKYLELFKLTEKRKKMAKELSKGMTQKLSMLLAFMIEPTALLVDEPMVGLDPASIEDTLKILRGLADQGCAVLISTHIIDIVSDIFDEAYIMNKGHIIKHVKKDDLQDESLKEYFFELTDGE</sequence>
<dbReference type="HOGENOM" id="CLU_000604_1_2_9"/>
<dbReference type="Proteomes" id="UP000003157">
    <property type="component" value="Unassembled WGS sequence"/>
</dbReference>
<keyword evidence="2" id="KW-0547">Nucleotide-binding</keyword>
<feature type="domain" description="ABC transporter" evidence="4">
    <location>
        <begin position="2"/>
        <end position="227"/>
    </location>
</feature>
<evidence type="ECO:0000256" key="3">
    <source>
        <dbReference type="ARBA" id="ARBA00022840"/>
    </source>
</evidence>
<dbReference type="GO" id="GO:0016887">
    <property type="term" value="F:ATP hydrolysis activity"/>
    <property type="evidence" value="ECO:0007669"/>
    <property type="project" value="InterPro"/>
</dbReference>
<evidence type="ECO:0000313" key="6">
    <source>
        <dbReference type="Proteomes" id="UP000003157"/>
    </source>
</evidence>
<dbReference type="AlphaFoldDB" id="E7GB89"/>
<dbReference type="SUPFAM" id="SSF52540">
    <property type="entry name" value="P-loop containing nucleoside triphosphate hydrolases"/>
    <property type="match status" value="1"/>
</dbReference>
<reference evidence="5 6" key="1">
    <citation type="submission" date="2010-12" db="EMBL/GenBank/DDBJ databases">
        <title>The Genome Sequence of Coprobacillus sp. strain 29_1.</title>
        <authorList>
            <consortium name="The Broad Institute Genome Sequencing Platform"/>
            <person name="Earl A."/>
            <person name="Ward D."/>
            <person name="Feldgarden M."/>
            <person name="Gevers D."/>
            <person name="Daigneault M."/>
            <person name="Sibley C.D."/>
            <person name="White A."/>
            <person name="Strauss J."/>
            <person name="Allen-Vercoe E."/>
            <person name="Young S.K."/>
            <person name="Zeng Q."/>
            <person name="Gargeya S."/>
            <person name="Fitzgerald M."/>
            <person name="Haas B."/>
            <person name="Abouelleil A."/>
            <person name="Alvarado L."/>
            <person name="Arachchi H.M."/>
            <person name="Berlin A."/>
            <person name="Brown A."/>
            <person name="Chapman S.B."/>
            <person name="Chen Z."/>
            <person name="Dunbar C."/>
            <person name="Freedman E."/>
            <person name="Gearin G."/>
            <person name="Gellesch M."/>
            <person name="Goldberg J."/>
            <person name="Griggs A."/>
            <person name="Gujja S."/>
            <person name="Heilman E."/>
            <person name="Heiman D."/>
            <person name="Howarth C."/>
            <person name="Larson L."/>
            <person name="Lui A."/>
            <person name="MacDonald P.J.P."/>
            <person name="Mehta T."/>
            <person name="Montmayeur A."/>
            <person name="Murphy C."/>
            <person name="Neiman D."/>
            <person name="Pearson M."/>
            <person name="Priest M."/>
            <person name="Roberts A."/>
            <person name="Saif S."/>
            <person name="Shea T."/>
            <person name="Shenoy N."/>
            <person name="Sisk P."/>
            <person name="Stolte C."/>
            <person name="Sykes S."/>
            <person name="White J."/>
            <person name="Yandava C."/>
            <person name="Nusbaum C."/>
            <person name="Birren B."/>
        </authorList>
    </citation>
    <scope>NUCLEOTIDE SEQUENCE [LARGE SCALE GENOMIC DNA]</scope>
    <source>
        <strain evidence="5 6">29_1</strain>
    </source>
</reference>
<protein>
    <submittedName>
        <fullName evidence="5">ABC transporter</fullName>
    </submittedName>
</protein>
<evidence type="ECO:0000313" key="5">
    <source>
        <dbReference type="EMBL" id="EFW04624.1"/>
    </source>
</evidence>
<dbReference type="CDD" id="cd03230">
    <property type="entry name" value="ABC_DR_subfamily_A"/>
    <property type="match status" value="1"/>
</dbReference>
<keyword evidence="1" id="KW-0813">Transport</keyword>
<dbReference type="eggNOG" id="COG1131">
    <property type="taxonomic scope" value="Bacteria"/>
</dbReference>
<dbReference type="OrthoDB" id="9804819at2"/>
<dbReference type="PANTHER" id="PTHR42939">
    <property type="entry name" value="ABC TRANSPORTER ATP-BINDING PROTEIN ALBC-RELATED"/>
    <property type="match status" value="1"/>
</dbReference>
<dbReference type="PANTHER" id="PTHR42939:SF1">
    <property type="entry name" value="ABC TRANSPORTER ATP-BINDING PROTEIN ALBC-RELATED"/>
    <property type="match status" value="1"/>
</dbReference>
<dbReference type="InterPro" id="IPR003439">
    <property type="entry name" value="ABC_transporter-like_ATP-bd"/>
</dbReference>
<dbReference type="STRING" id="100884.GCA_000269565_02130"/>
<keyword evidence="6" id="KW-1185">Reference proteome</keyword>
<organism evidence="5 6">
    <name type="scientific">Coprobacillus cateniformis</name>
    <dbReference type="NCBI Taxonomy" id="100884"/>
    <lineage>
        <taxon>Bacteria</taxon>
        <taxon>Bacillati</taxon>
        <taxon>Bacillota</taxon>
        <taxon>Erysipelotrichia</taxon>
        <taxon>Erysipelotrichales</taxon>
        <taxon>Coprobacillaceae</taxon>
        <taxon>Coprobacillus</taxon>
    </lineage>
</organism>
<dbReference type="PROSITE" id="PS50893">
    <property type="entry name" value="ABC_TRANSPORTER_2"/>
    <property type="match status" value="1"/>
</dbReference>
<gene>
    <name evidence="5" type="ORF">HMPREF9488_02030</name>
</gene>
<keyword evidence="3" id="KW-0067">ATP-binding</keyword>
<dbReference type="EMBL" id="ADKX01000034">
    <property type="protein sequence ID" value="EFW04624.1"/>
    <property type="molecule type" value="Genomic_DNA"/>
</dbReference>
<proteinExistence type="predicted"/>
<dbReference type="GeneID" id="78229969"/>
<comment type="caution">
    <text evidence="5">The sequence shown here is derived from an EMBL/GenBank/DDBJ whole genome shotgun (WGS) entry which is preliminary data.</text>
</comment>
<dbReference type="SMART" id="SM00382">
    <property type="entry name" value="AAA"/>
    <property type="match status" value="1"/>
</dbReference>
<dbReference type="InterPro" id="IPR051782">
    <property type="entry name" value="ABC_Transporter_VariousFunc"/>
</dbReference>
<dbReference type="Gene3D" id="3.40.50.300">
    <property type="entry name" value="P-loop containing nucleotide triphosphate hydrolases"/>
    <property type="match status" value="1"/>
</dbReference>
<dbReference type="InterPro" id="IPR027417">
    <property type="entry name" value="P-loop_NTPase"/>
</dbReference>
<evidence type="ECO:0000256" key="2">
    <source>
        <dbReference type="ARBA" id="ARBA00022741"/>
    </source>
</evidence>